<dbReference type="InterPro" id="IPR023210">
    <property type="entry name" value="NADP_OxRdtase_dom"/>
</dbReference>
<dbReference type="AlphaFoldDB" id="A0A0R3WMU3"/>
<evidence type="ECO:0000256" key="1">
    <source>
        <dbReference type="ARBA" id="ARBA00007905"/>
    </source>
</evidence>
<dbReference type="PROSITE" id="PS00063">
    <property type="entry name" value="ALDOKETO_REDUCTASE_3"/>
    <property type="match status" value="1"/>
</dbReference>
<dbReference type="InterPro" id="IPR036812">
    <property type="entry name" value="NAD(P)_OxRdtase_dom_sf"/>
</dbReference>
<evidence type="ECO:0000256" key="4">
    <source>
        <dbReference type="PIRSR" id="PIRSR000097-1"/>
    </source>
</evidence>
<dbReference type="PROSITE" id="PS00062">
    <property type="entry name" value="ALDOKETO_REDUCTASE_2"/>
    <property type="match status" value="1"/>
</dbReference>
<evidence type="ECO:0000256" key="2">
    <source>
        <dbReference type="ARBA" id="ARBA00022857"/>
    </source>
</evidence>
<keyword evidence="3" id="KW-0560">Oxidoreductase</keyword>
<dbReference type="SUPFAM" id="SSF51430">
    <property type="entry name" value="NAD(P)-linked oxidoreductase"/>
    <property type="match status" value="1"/>
</dbReference>
<dbReference type="GO" id="GO:0016491">
    <property type="term" value="F:oxidoreductase activity"/>
    <property type="evidence" value="ECO:0007669"/>
    <property type="project" value="UniProtKB-KW"/>
</dbReference>
<dbReference type="InterPro" id="IPR020471">
    <property type="entry name" value="AKR"/>
</dbReference>
<evidence type="ECO:0000256" key="3">
    <source>
        <dbReference type="ARBA" id="ARBA00023002"/>
    </source>
</evidence>
<dbReference type="PROSITE" id="PS00798">
    <property type="entry name" value="ALDOKETO_REDUCTASE_1"/>
    <property type="match status" value="1"/>
</dbReference>
<sequence length="359" mass="40654">MVDRGVSQQSLLLNSGYRIPQLGFGTFDVIRPAFIDCELSAAKEVVTNAVELALSAGYRHVDCAMIYDNEAEIGKGLVAAMRNLKLEREDIFVTSKLWCDNHAPEDVHKACELSVKRLGLEYLDLYLVHFPASFRSKEDKLFDPFDSNSVVFEYHRLEDTWKAMEELVSTGLVKSIGVSNFNKRQMERILASCTIPPAVNQVEVNINWLNTKLIEFCHSRNIVVEGYSPLGSPGFLSRSMYVDTTDLHNVCASGVKWYHLHDSCRGKMKSLLEEEAVFEIALKHRKTPAQVLLRHGLQRGIVVLVKSVTPERIKTNFDVFDFELTDEEVDRLNKAGSNERLVVVPALKGHPDYPFDDEF</sequence>
<dbReference type="WBParaSite" id="TTAC_0000208101-mRNA-1">
    <property type="protein sequence ID" value="TTAC_0000208101-mRNA-1"/>
    <property type="gene ID" value="TTAC_0000208101"/>
</dbReference>
<dbReference type="Pfam" id="PF00248">
    <property type="entry name" value="Aldo_ket_red"/>
    <property type="match status" value="1"/>
</dbReference>
<feature type="site" description="Lowers pKa of active site Tyr" evidence="6">
    <location>
        <position position="96"/>
    </location>
</feature>
<dbReference type="STRING" id="6205.A0A0R3WMU3"/>
<comment type="similarity">
    <text evidence="1">Belongs to the aldo/keto reductase family.</text>
</comment>
<keyword evidence="2" id="KW-0521">NADP</keyword>
<dbReference type="PIRSF" id="PIRSF000097">
    <property type="entry name" value="AKR"/>
    <property type="match status" value="1"/>
</dbReference>
<proteinExistence type="inferred from homology"/>
<dbReference type="Gene3D" id="3.20.20.100">
    <property type="entry name" value="NADP-dependent oxidoreductase domain"/>
    <property type="match status" value="1"/>
</dbReference>
<accession>A0A0R3WMU3</accession>
<dbReference type="CDD" id="cd19071">
    <property type="entry name" value="AKR_AKR1-5-like"/>
    <property type="match status" value="1"/>
</dbReference>
<evidence type="ECO:0000256" key="6">
    <source>
        <dbReference type="PIRSR" id="PIRSR000097-3"/>
    </source>
</evidence>
<evidence type="ECO:0000259" key="7">
    <source>
        <dbReference type="Pfam" id="PF00248"/>
    </source>
</evidence>
<protein>
    <submittedName>
        <fullName evidence="8">Aldo_ket_red domain-containing protein</fullName>
    </submittedName>
</protein>
<dbReference type="PANTHER" id="PTHR11732">
    <property type="entry name" value="ALDO/KETO REDUCTASE"/>
    <property type="match status" value="1"/>
</dbReference>
<name>A0A0R3WMU3_HYDTA</name>
<organism evidence="8">
    <name type="scientific">Hydatigena taeniaeformis</name>
    <name type="common">Feline tapeworm</name>
    <name type="synonym">Taenia taeniaeformis</name>
    <dbReference type="NCBI Taxonomy" id="6205"/>
    <lineage>
        <taxon>Eukaryota</taxon>
        <taxon>Metazoa</taxon>
        <taxon>Spiralia</taxon>
        <taxon>Lophotrochozoa</taxon>
        <taxon>Platyhelminthes</taxon>
        <taxon>Cestoda</taxon>
        <taxon>Eucestoda</taxon>
        <taxon>Cyclophyllidea</taxon>
        <taxon>Taeniidae</taxon>
        <taxon>Hydatigera</taxon>
    </lineage>
</organism>
<feature type="active site" description="Proton donor" evidence="4">
    <location>
        <position position="67"/>
    </location>
</feature>
<feature type="domain" description="NADP-dependent oxidoreductase" evidence="7">
    <location>
        <begin position="39"/>
        <end position="335"/>
    </location>
</feature>
<feature type="binding site" evidence="5">
    <location>
        <position position="129"/>
    </location>
    <ligand>
        <name>substrate</name>
    </ligand>
</feature>
<evidence type="ECO:0000313" key="8">
    <source>
        <dbReference type="WBParaSite" id="TTAC_0000208101-mRNA-1"/>
    </source>
</evidence>
<dbReference type="InterPro" id="IPR018170">
    <property type="entry name" value="Aldo/ket_reductase_CS"/>
</dbReference>
<dbReference type="PRINTS" id="PR00069">
    <property type="entry name" value="ALDKETRDTASE"/>
</dbReference>
<dbReference type="FunFam" id="3.20.20.100:FF:000006">
    <property type="entry name" value="Aldo-keto reductase family 1 member A1"/>
    <property type="match status" value="1"/>
</dbReference>
<evidence type="ECO:0000256" key="5">
    <source>
        <dbReference type="PIRSR" id="PIRSR000097-2"/>
    </source>
</evidence>
<reference evidence="8" key="1">
    <citation type="submission" date="2017-02" db="UniProtKB">
        <authorList>
            <consortium name="WormBaseParasite"/>
        </authorList>
    </citation>
    <scope>IDENTIFICATION</scope>
</reference>